<dbReference type="GO" id="GO:0003676">
    <property type="term" value="F:nucleic acid binding"/>
    <property type="evidence" value="ECO:0007669"/>
    <property type="project" value="InterPro"/>
</dbReference>
<dbReference type="Gene3D" id="3.30.420.10">
    <property type="entry name" value="Ribonuclease H-like superfamily/Ribonuclease H"/>
    <property type="match status" value="1"/>
</dbReference>
<dbReference type="STRING" id="597456.A0A0L7QJC7"/>
<evidence type="ECO:0000313" key="2">
    <source>
        <dbReference type="Proteomes" id="UP000053825"/>
    </source>
</evidence>
<dbReference type="PANTHER" id="PTHR47326:SF1">
    <property type="entry name" value="HTH PSQ-TYPE DOMAIN-CONTAINING PROTEIN"/>
    <property type="match status" value="1"/>
</dbReference>
<sequence length="255" mass="29281">MFFIFAQCDGNATAAAARYRELHPSEHAPGATAFRGFAACLHSSGSFLPDRTDTGRSCRIPTARLEEVLAEFDRDGTQSVREVGKWLGVRRTTVHRQLLEESMHPYRYVRVHTLQPRDYTQRMVYSRWLLREIARNPSFCRFVSRTDEHYAANVRVFLDQAFHDRWIGRGGAVLWPPRSPDMNPLNFFLWGHLKTAVYREQPVQSREEVVARIHGAVATISRDMLRRVQANIRRRAEACLAVRGGYIEPILATLG</sequence>
<comment type="caution">
    <text evidence="1">The sequence shown here is derived from an EMBL/GenBank/DDBJ whole genome shotgun (WGS) entry which is preliminary data.</text>
</comment>
<dbReference type="EMBL" id="LHQN01023087">
    <property type="protein sequence ID" value="KOC58641.1"/>
    <property type="molecule type" value="Genomic_DNA"/>
</dbReference>
<organism evidence="1 2">
    <name type="scientific">Habropoda laboriosa</name>
    <dbReference type="NCBI Taxonomy" id="597456"/>
    <lineage>
        <taxon>Eukaryota</taxon>
        <taxon>Metazoa</taxon>
        <taxon>Ecdysozoa</taxon>
        <taxon>Arthropoda</taxon>
        <taxon>Hexapoda</taxon>
        <taxon>Insecta</taxon>
        <taxon>Pterygota</taxon>
        <taxon>Neoptera</taxon>
        <taxon>Endopterygota</taxon>
        <taxon>Hymenoptera</taxon>
        <taxon>Apocrita</taxon>
        <taxon>Aculeata</taxon>
        <taxon>Apoidea</taxon>
        <taxon>Anthophila</taxon>
        <taxon>Apidae</taxon>
        <taxon>Habropoda</taxon>
    </lineage>
</organism>
<accession>A0A0L7QJC7</accession>
<dbReference type="Proteomes" id="UP000053825">
    <property type="component" value="Unassembled WGS sequence"/>
</dbReference>
<name>A0A0L7QJC7_9HYME</name>
<keyword evidence="2" id="KW-1185">Reference proteome</keyword>
<gene>
    <name evidence="1" type="ORF">WH47_02229</name>
</gene>
<proteinExistence type="predicted"/>
<evidence type="ECO:0000313" key="1">
    <source>
        <dbReference type="EMBL" id="KOC58641.1"/>
    </source>
</evidence>
<evidence type="ECO:0008006" key="3">
    <source>
        <dbReference type="Google" id="ProtNLM"/>
    </source>
</evidence>
<dbReference type="PANTHER" id="PTHR47326">
    <property type="entry name" value="TRANSPOSABLE ELEMENT TC3 TRANSPOSASE-LIKE PROTEIN"/>
    <property type="match status" value="1"/>
</dbReference>
<protein>
    <recommendedName>
        <fullName evidence="3">DUF4817 domain-containing protein</fullName>
    </recommendedName>
</protein>
<dbReference type="InterPro" id="IPR036397">
    <property type="entry name" value="RNaseH_sf"/>
</dbReference>
<dbReference type="AlphaFoldDB" id="A0A0L7QJC7"/>
<reference evidence="2" key="1">
    <citation type="submission" date="2015-07" db="EMBL/GenBank/DDBJ databases">
        <title>The genome of Habropoda laboriosa.</title>
        <authorList>
            <person name="Pan H."/>
            <person name="Kapheim K."/>
        </authorList>
    </citation>
    <scope>NUCLEOTIDE SEQUENCE [LARGE SCALE GENOMIC DNA]</scope>
</reference>